<sequence>MNTDVITEPTPTTLEAAPTAVVRHPGVTVAELRPLFDGGYPAILKTGVAVTGPPFAVYRGDPGRTFDLELGFPLAEPLPATIEGPVPVQPSQLPAGRALTISHLGSYGSLPQSWGLLDEHARSHGLTPSAMLEVYVSEPGPDVDPTTLRTDLYLLVG</sequence>
<accession>A0A2N9JL30</accession>
<keyword evidence="3" id="KW-1185">Reference proteome</keyword>
<dbReference type="EMBL" id="LT985188">
    <property type="protein sequence ID" value="SPD88292.1"/>
    <property type="molecule type" value="Genomic_DNA"/>
</dbReference>
<evidence type="ECO:0000259" key="1">
    <source>
        <dbReference type="SMART" id="SM00871"/>
    </source>
</evidence>
<proteinExistence type="predicted"/>
<feature type="domain" description="AraC effector-binding" evidence="1">
    <location>
        <begin position="7"/>
        <end position="157"/>
    </location>
</feature>
<protein>
    <submittedName>
        <fullName evidence="2">Transcription activator, effector binding (Modular protein)</fullName>
    </submittedName>
</protein>
<dbReference type="RefSeq" id="WP_105186832.1">
    <property type="nucleotide sequence ID" value="NZ_BAAAGO010000001.1"/>
</dbReference>
<dbReference type="Pfam" id="PF06445">
    <property type="entry name" value="GyrI-like"/>
    <property type="match status" value="1"/>
</dbReference>
<dbReference type="Proteomes" id="UP000238164">
    <property type="component" value="Chromosome 1"/>
</dbReference>
<evidence type="ECO:0000313" key="3">
    <source>
        <dbReference type="Proteomes" id="UP000238164"/>
    </source>
</evidence>
<dbReference type="SMART" id="SM00871">
    <property type="entry name" value="AraC_E_bind"/>
    <property type="match status" value="1"/>
</dbReference>
<organism evidence="2 3">
    <name type="scientific">Micropruina glycogenica</name>
    <dbReference type="NCBI Taxonomy" id="75385"/>
    <lineage>
        <taxon>Bacteria</taxon>
        <taxon>Bacillati</taxon>
        <taxon>Actinomycetota</taxon>
        <taxon>Actinomycetes</taxon>
        <taxon>Propionibacteriales</taxon>
        <taxon>Nocardioidaceae</taxon>
        <taxon>Micropruina</taxon>
    </lineage>
</organism>
<dbReference type="InterPro" id="IPR029442">
    <property type="entry name" value="GyrI-like"/>
</dbReference>
<dbReference type="AlphaFoldDB" id="A0A2N9JL30"/>
<name>A0A2N9JL30_9ACTN</name>
<dbReference type="InterPro" id="IPR010499">
    <property type="entry name" value="AraC_E-bd"/>
</dbReference>
<dbReference type="InterPro" id="IPR011256">
    <property type="entry name" value="Reg_factor_effector_dom_sf"/>
</dbReference>
<dbReference type="Gene3D" id="3.20.80.10">
    <property type="entry name" value="Regulatory factor, effector binding domain"/>
    <property type="match status" value="1"/>
</dbReference>
<reference evidence="2 3" key="1">
    <citation type="submission" date="2018-02" db="EMBL/GenBank/DDBJ databases">
        <authorList>
            <person name="Cohen D.B."/>
            <person name="Kent A.D."/>
        </authorList>
    </citation>
    <scope>NUCLEOTIDE SEQUENCE [LARGE SCALE GENOMIC DNA]</scope>
    <source>
        <strain evidence="2">1</strain>
    </source>
</reference>
<evidence type="ECO:0000313" key="2">
    <source>
        <dbReference type="EMBL" id="SPD88292.1"/>
    </source>
</evidence>
<dbReference type="OrthoDB" id="795001at2"/>
<gene>
    <name evidence="2" type="ORF">MPLG2_3262</name>
</gene>
<dbReference type="SUPFAM" id="SSF55136">
    <property type="entry name" value="Probable bacterial effector-binding domain"/>
    <property type="match status" value="1"/>
</dbReference>
<dbReference type="KEGG" id="mgg:MPLG2_3262"/>